<dbReference type="GO" id="GO:0071555">
    <property type="term" value="P:cell wall organization"/>
    <property type="evidence" value="ECO:0007669"/>
    <property type="project" value="InterPro"/>
</dbReference>
<comment type="caution">
    <text evidence="3">The sequence shown here is derived from an EMBL/GenBank/DDBJ whole genome shotgun (WGS) entry which is preliminary data.</text>
</comment>
<dbReference type="InterPro" id="IPR050643">
    <property type="entry name" value="Periplasmic_pilus_chap"/>
</dbReference>
<proteinExistence type="predicted"/>
<dbReference type="SUPFAM" id="SSF49354">
    <property type="entry name" value="PapD-like"/>
    <property type="match status" value="1"/>
</dbReference>
<evidence type="ECO:0000313" key="4">
    <source>
        <dbReference type="Proteomes" id="UP000027192"/>
    </source>
</evidence>
<sequence>MKWIFIALLFSSVASVCQALEVGPLVHEIQSDSAMRSSKVTVKNNSANTQLVDAQVMALHFDKSGYTAAPVTGDEMIVTPPAFKIEPGHSQSLMVVWSGGEPLKQSRSYSVQLSAINQKTGETRNNIAILINYNVIVHVSSKKHTANIQSLPIQIHQSEHRIQFVVNNLGTKYTKLSHYNLEFRNQEKSEPYRLTGEQIANSEYDVFIPAKQATEIHLPKILFSDLQFDQVTLEPRLP</sequence>
<evidence type="ECO:0000259" key="2">
    <source>
        <dbReference type="Pfam" id="PF00345"/>
    </source>
</evidence>
<dbReference type="PANTHER" id="PTHR30251">
    <property type="entry name" value="PILUS ASSEMBLY CHAPERONE"/>
    <property type="match status" value="1"/>
</dbReference>
<feature type="domain" description="Pili assembly chaperone N-terminal" evidence="2">
    <location>
        <begin position="34"/>
        <end position="134"/>
    </location>
</feature>
<dbReference type="GO" id="GO:0030288">
    <property type="term" value="C:outer membrane-bounded periplasmic space"/>
    <property type="evidence" value="ECO:0007669"/>
    <property type="project" value="InterPro"/>
</dbReference>
<reference evidence="3 4" key="1">
    <citation type="submission" date="2014-04" db="EMBL/GenBank/DDBJ databases">
        <title>Draft genome sequence of Photobacterium halotolerans S2753: a solonamide, ngercheumicin and holomycin producer.</title>
        <authorList>
            <person name="Machado H.R."/>
            <person name="Gram L."/>
        </authorList>
    </citation>
    <scope>NUCLEOTIDE SEQUENCE [LARGE SCALE GENOMIC DNA]</scope>
    <source>
        <strain evidence="3 4">S2753</strain>
    </source>
</reference>
<protein>
    <recommendedName>
        <fullName evidence="2">Pili assembly chaperone N-terminal domain-containing protein</fullName>
    </recommendedName>
</protein>
<organism evidence="3 4">
    <name type="scientific">Photobacterium galatheae</name>
    <dbReference type="NCBI Taxonomy" id="1654360"/>
    <lineage>
        <taxon>Bacteria</taxon>
        <taxon>Pseudomonadati</taxon>
        <taxon>Pseudomonadota</taxon>
        <taxon>Gammaproteobacteria</taxon>
        <taxon>Vibrionales</taxon>
        <taxon>Vibrionaceae</taxon>
        <taxon>Photobacterium</taxon>
    </lineage>
</organism>
<feature type="chain" id="PRO_5001625885" description="Pili assembly chaperone N-terminal domain-containing protein" evidence="1">
    <location>
        <begin position="20"/>
        <end position="238"/>
    </location>
</feature>
<dbReference type="InterPro" id="IPR013783">
    <property type="entry name" value="Ig-like_fold"/>
</dbReference>
<feature type="signal peptide" evidence="1">
    <location>
        <begin position="1"/>
        <end position="19"/>
    </location>
</feature>
<accession>A0A066RKU3</accession>
<dbReference type="EMBL" id="JMIB01000026">
    <property type="protein sequence ID" value="KDM91065.1"/>
    <property type="molecule type" value="Genomic_DNA"/>
</dbReference>
<dbReference type="Proteomes" id="UP000027192">
    <property type="component" value="Unassembled WGS sequence"/>
</dbReference>
<keyword evidence="4" id="KW-1185">Reference proteome</keyword>
<dbReference type="InterPro" id="IPR008962">
    <property type="entry name" value="PapD-like_sf"/>
</dbReference>
<keyword evidence="1" id="KW-0732">Signal</keyword>
<name>A0A066RKU3_9GAMM</name>
<dbReference type="Pfam" id="PF00345">
    <property type="entry name" value="PapD_N"/>
    <property type="match status" value="1"/>
</dbReference>
<dbReference type="RefSeq" id="WP_036753198.1">
    <property type="nucleotide sequence ID" value="NZ_JAGSGC010000009.1"/>
</dbReference>
<dbReference type="PANTHER" id="PTHR30251:SF4">
    <property type="entry name" value="SLR1668 PROTEIN"/>
    <property type="match status" value="1"/>
</dbReference>
<dbReference type="STRING" id="1654360.EA58_12980"/>
<evidence type="ECO:0000313" key="3">
    <source>
        <dbReference type="EMBL" id="KDM91065.1"/>
    </source>
</evidence>
<dbReference type="InterPro" id="IPR016147">
    <property type="entry name" value="Pili_assmbl_chaperone_N"/>
</dbReference>
<dbReference type="OrthoDB" id="5871680at2"/>
<gene>
    <name evidence="3" type="ORF">EA58_12980</name>
</gene>
<evidence type="ECO:0000256" key="1">
    <source>
        <dbReference type="SAM" id="SignalP"/>
    </source>
</evidence>
<dbReference type="AlphaFoldDB" id="A0A066RKU3"/>
<dbReference type="Gene3D" id="2.60.40.10">
    <property type="entry name" value="Immunoglobulins"/>
    <property type="match status" value="1"/>
</dbReference>